<comment type="caution">
    <text evidence="6">The sequence shown here is derived from an EMBL/GenBank/DDBJ whole genome shotgun (WGS) entry which is preliminary data.</text>
</comment>
<dbReference type="Gene3D" id="2.30.29.30">
    <property type="entry name" value="Pleckstrin-homology domain (PH domain)/Phosphotyrosine-binding domain (PTB)"/>
    <property type="match status" value="1"/>
</dbReference>
<dbReference type="GO" id="GO:0004842">
    <property type="term" value="F:ubiquitin-protein transferase activity"/>
    <property type="evidence" value="ECO:0007669"/>
    <property type="project" value="TreeGrafter"/>
</dbReference>
<evidence type="ECO:0000256" key="4">
    <source>
        <dbReference type="SAM" id="MobiDB-lite"/>
    </source>
</evidence>
<dbReference type="Pfam" id="PF12796">
    <property type="entry name" value="Ank_2"/>
    <property type="match status" value="1"/>
</dbReference>
<sequence>MSKKANSLASQATALLIPQTESRTVEDYSSGELHFIVDYVGSAQISEAKSITRMMETLKRIKKQQVRSIRVNFTIRDGILLVSTVESNSLILTAPLYAIALCAQEQLRGFDSTFGLNITRKKTHMCHVFQAGSQLEAASIVRTVALAFKAIGKLRREKNERESRRTRRTHSISSSERTRTNSEVSTTSTIGSSSVERRHPHVQWKHGIEGSSGRRSPHGKKFTKSSTSPSILRHPTSSHTSGRHVEFSALSPVPSDGSDSDGKEAAASQMKQPVVDGQISVQAEVHFPSMHLEPPVWIKREEPVRRSSLPTQNEATINPSTSPPGQQAKRCHSVEEMPSQTTSEPVTTDTSSLMISPPKDQKENYSDNFPSEGRSRKSRRKESRELLTKETIPRELDLGRTEKEVVTENFLATADLLPIDHFHKETVNSTDHLSSSFAKYRGRQPQDMTLPLSDNGYPEDAEAVHNAIEAVEKSETALVEKYLDDGVSVDSRDAARRSLLYYAVSLGDVEMAQLLLKRGADINWEGPDDKSPLHVAASAGNRAVTQLLLAYGANVRAKDNNFCTPLHMSAGHRSKLEVSFLLVENGARIYENNIHGVRPVDLEPELKEMQRLLVQSACEAFAAADISKSRSNSGASSINQSSISASFRSKSNVYSPITERVSALRRGLFQQRRSSSLCSISGGRGSPEMGRGKHCIKRSESIHLSRTMSPLLANSKRGGLTRLHSFHMTTQDQAPQSADLDQSEQRSSDEQQRLPAKPNDTLLEGANVINFVDGRTAGDLPLLPHPESTSEEQMDDPVLSAYKAETQLTSREEQQEHSMEKGRPILDLIQFGDNLEHDVNTVDAEAVPQEIGGDATRSEEVHLTLEEADQAKRIERRLSNARQPSLESDHSVSCQRSTSECEESSLISTGSNYMRDEEPVIDALEPVVQLSGNPECHSSLLAYLCLPKASGQLIGLAHMPSTSTVINNHIAVLIGNLFNGYLVDPPPPP</sequence>
<feature type="compositionally biased region" description="Polar residues" evidence="4">
    <location>
        <begin position="880"/>
        <end position="898"/>
    </location>
</feature>
<name>A0A9X0CKW4_9CNID</name>
<dbReference type="EMBL" id="MU827309">
    <property type="protein sequence ID" value="KAJ7360641.1"/>
    <property type="molecule type" value="Genomic_DNA"/>
</dbReference>
<keyword evidence="7" id="KW-1185">Reference proteome</keyword>
<dbReference type="InterPro" id="IPR006020">
    <property type="entry name" value="PTB/PI_dom"/>
</dbReference>
<evidence type="ECO:0000256" key="3">
    <source>
        <dbReference type="PROSITE-ProRule" id="PRU00023"/>
    </source>
</evidence>
<feature type="region of interest" description="Disordered" evidence="4">
    <location>
        <begin position="879"/>
        <end position="912"/>
    </location>
</feature>
<feature type="region of interest" description="Disordered" evidence="4">
    <location>
        <begin position="156"/>
        <end position="273"/>
    </location>
</feature>
<dbReference type="GO" id="GO:0070531">
    <property type="term" value="C:BRCA1-A complex"/>
    <property type="evidence" value="ECO:0007669"/>
    <property type="project" value="TreeGrafter"/>
</dbReference>
<dbReference type="PANTHER" id="PTHR24171">
    <property type="entry name" value="ANKYRIN REPEAT DOMAIN-CONTAINING PROTEIN 39-RELATED"/>
    <property type="match status" value="1"/>
</dbReference>
<keyword evidence="2 3" id="KW-0040">ANK repeat</keyword>
<feature type="region of interest" description="Disordered" evidence="4">
    <location>
        <begin position="729"/>
        <end position="761"/>
    </location>
</feature>
<dbReference type="GO" id="GO:0031436">
    <property type="term" value="C:BRCA1-BARD1 complex"/>
    <property type="evidence" value="ECO:0007669"/>
    <property type="project" value="TreeGrafter"/>
</dbReference>
<dbReference type="InterPro" id="IPR002110">
    <property type="entry name" value="Ankyrin_rpt"/>
</dbReference>
<gene>
    <name evidence="6" type="ORF">OS493_015751</name>
</gene>
<feature type="compositionally biased region" description="Polar residues" evidence="4">
    <location>
        <begin position="338"/>
        <end position="354"/>
    </location>
</feature>
<evidence type="ECO:0000256" key="1">
    <source>
        <dbReference type="ARBA" id="ARBA00022737"/>
    </source>
</evidence>
<proteinExistence type="predicted"/>
<dbReference type="PROSITE" id="PS01179">
    <property type="entry name" value="PID"/>
    <property type="match status" value="1"/>
</dbReference>
<dbReference type="AlphaFoldDB" id="A0A9X0CKW4"/>
<dbReference type="Pfam" id="PF00640">
    <property type="entry name" value="PID"/>
    <property type="match status" value="1"/>
</dbReference>
<evidence type="ECO:0000313" key="7">
    <source>
        <dbReference type="Proteomes" id="UP001163046"/>
    </source>
</evidence>
<dbReference type="SMART" id="SM00248">
    <property type="entry name" value="ANK"/>
    <property type="match status" value="3"/>
</dbReference>
<dbReference type="CDD" id="cd00934">
    <property type="entry name" value="PTB"/>
    <property type="match status" value="1"/>
</dbReference>
<accession>A0A9X0CKW4</accession>
<dbReference type="Proteomes" id="UP001163046">
    <property type="component" value="Unassembled WGS sequence"/>
</dbReference>
<feature type="repeat" description="ANK" evidence="3">
    <location>
        <begin position="528"/>
        <end position="560"/>
    </location>
</feature>
<dbReference type="GO" id="GO:0085020">
    <property type="term" value="P:protein K6-linked ubiquitination"/>
    <property type="evidence" value="ECO:0007669"/>
    <property type="project" value="TreeGrafter"/>
</dbReference>
<feature type="compositionally biased region" description="Low complexity" evidence="4">
    <location>
        <begin position="182"/>
        <end position="194"/>
    </location>
</feature>
<feature type="compositionally biased region" description="Polar residues" evidence="4">
    <location>
        <begin position="224"/>
        <end position="240"/>
    </location>
</feature>
<organism evidence="6 7">
    <name type="scientific">Desmophyllum pertusum</name>
    <dbReference type="NCBI Taxonomy" id="174260"/>
    <lineage>
        <taxon>Eukaryota</taxon>
        <taxon>Metazoa</taxon>
        <taxon>Cnidaria</taxon>
        <taxon>Anthozoa</taxon>
        <taxon>Hexacorallia</taxon>
        <taxon>Scleractinia</taxon>
        <taxon>Caryophylliina</taxon>
        <taxon>Caryophylliidae</taxon>
        <taxon>Desmophyllum</taxon>
    </lineage>
</organism>
<dbReference type="PROSITE" id="PS50088">
    <property type="entry name" value="ANK_REPEAT"/>
    <property type="match status" value="2"/>
</dbReference>
<feature type="compositionally biased region" description="Polar residues" evidence="4">
    <location>
        <begin position="308"/>
        <end position="325"/>
    </location>
</feature>
<dbReference type="InterPro" id="IPR036770">
    <property type="entry name" value="Ankyrin_rpt-contain_sf"/>
</dbReference>
<reference evidence="6" key="1">
    <citation type="submission" date="2023-01" db="EMBL/GenBank/DDBJ databases">
        <title>Genome assembly of the deep-sea coral Lophelia pertusa.</title>
        <authorList>
            <person name="Herrera S."/>
            <person name="Cordes E."/>
        </authorList>
    </citation>
    <scope>NUCLEOTIDE SEQUENCE</scope>
    <source>
        <strain evidence="6">USNM1676648</strain>
        <tissue evidence="6">Polyp</tissue>
    </source>
</reference>
<dbReference type="SUPFAM" id="SSF50729">
    <property type="entry name" value="PH domain-like"/>
    <property type="match status" value="1"/>
</dbReference>
<dbReference type="PROSITE" id="PS50297">
    <property type="entry name" value="ANK_REP_REGION"/>
    <property type="match status" value="2"/>
</dbReference>
<feature type="domain" description="PID" evidence="5">
    <location>
        <begin position="35"/>
        <end position="160"/>
    </location>
</feature>
<dbReference type="InterPro" id="IPR011993">
    <property type="entry name" value="PH-like_dom_sf"/>
</dbReference>
<feature type="region of interest" description="Disordered" evidence="4">
    <location>
        <begin position="305"/>
        <end position="388"/>
    </location>
</feature>
<evidence type="ECO:0000313" key="6">
    <source>
        <dbReference type="EMBL" id="KAJ7360641.1"/>
    </source>
</evidence>
<protein>
    <recommendedName>
        <fullName evidence="5">PID domain-containing protein</fullName>
    </recommendedName>
</protein>
<keyword evidence="1" id="KW-0677">Repeat</keyword>
<feature type="repeat" description="ANK" evidence="3">
    <location>
        <begin position="495"/>
        <end position="527"/>
    </location>
</feature>
<dbReference type="Gene3D" id="1.25.40.20">
    <property type="entry name" value="Ankyrin repeat-containing domain"/>
    <property type="match status" value="1"/>
</dbReference>
<dbReference type="PANTHER" id="PTHR24171:SF8">
    <property type="entry name" value="BRCA1-ASSOCIATED RING DOMAIN PROTEIN 1"/>
    <property type="match status" value="1"/>
</dbReference>
<dbReference type="OrthoDB" id="20825at2759"/>
<evidence type="ECO:0000256" key="2">
    <source>
        <dbReference type="ARBA" id="ARBA00023043"/>
    </source>
</evidence>
<feature type="compositionally biased region" description="Basic and acidic residues" evidence="4">
    <location>
        <begin position="743"/>
        <end position="752"/>
    </location>
</feature>
<evidence type="ECO:0000259" key="5">
    <source>
        <dbReference type="PROSITE" id="PS01179"/>
    </source>
</evidence>
<dbReference type="SUPFAM" id="SSF48403">
    <property type="entry name" value="Ankyrin repeat"/>
    <property type="match status" value="1"/>
</dbReference>